<accession>A0A9D2Q7R3</accession>
<comment type="caution">
    <text evidence="1">The sequence shown here is derived from an EMBL/GenBank/DDBJ whole genome shotgun (WGS) entry which is preliminary data.</text>
</comment>
<dbReference type="AlphaFoldDB" id="A0A9D2Q7R3"/>
<evidence type="ECO:0000313" key="1">
    <source>
        <dbReference type="EMBL" id="HJC74444.1"/>
    </source>
</evidence>
<reference evidence="1" key="2">
    <citation type="submission" date="2021-04" db="EMBL/GenBank/DDBJ databases">
        <authorList>
            <person name="Gilroy R."/>
        </authorList>
    </citation>
    <scope>NUCLEOTIDE SEQUENCE</scope>
    <source>
        <strain evidence="1">CHK196-7946</strain>
    </source>
</reference>
<dbReference type="EMBL" id="DWVY01000028">
    <property type="protein sequence ID" value="HJC74444.1"/>
    <property type="molecule type" value="Genomic_DNA"/>
</dbReference>
<organism evidence="1 2">
    <name type="scientific">Candidatus Mediterraneibacter faecavium</name>
    <dbReference type="NCBI Taxonomy" id="2838668"/>
    <lineage>
        <taxon>Bacteria</taxon>
        <taxon>Bacillati</taxon>
        <taxon>Bacillota</taxon>
        <taxon>Clostridia</taxon>
        <taxon>Lachnospirales</taxon>
        <taxon>Lachnospiraceae</taxon>
        <taxon>Mediterraneibacter</taxon>
    </lineage>
</organism>
<proteinExistence type="predicted"/>
<dbReference type="Proteomes" id="UP000823902">
    <property type="component" value="Unassembled WGS sequence"/>
</dbReference>
<reference evidence="1" key="1">
    <citation type="journal article" date="2021" name="PeerJ">
        <title>Extensive microbial diversity within the chicken gut microbiome revealed by metagenomics and culture.</title>
        <authorList>
            <person name="Gilroy R."/>
            <person name="Ravi A."/>
            <person name="Getino M."/>
            <person name="Pursley I."/>
            <person name="Horton D.L."/>
            <person name="Alikhan N.F."/>
            <person name="Baker D."/>
            <person name="Gharbi K."/>
            <person name="Hall N."/>
            <person name="Watson M."/>
            <person name="Adriaenssens E.M."/>
            <person name="Foster-Nyarko E."/>
            <person name="Jarju S."/>
            <person name="Secka A."/>
            <person name="Antonio M."/>
            <person name="Oren A."/>
            <person name="Chaudhuri R.R."/>
            <person name="La Ragione R."/>
            <person name="Hildebrand F."/>
            <person name="Pallen M.J."/>
        </authorList>
    </citation>
    <scope>NUCLEOTIDE SEQUENCE</scope>
    <source>
        <strain evidence="1">CHK196-7946</strain>
    </source>
</reference>
<gene>
    <name evidence="1" type="ORF">H9697_05795</name>
</gene>
<protein>
    <submittedName>
        <fullName evidence="1">Uncharacterized protein</fullName>
    </submittedName>
</protein>
<evidence type="ECO:0000313" key="2">
    <source>
        <dbReference type="Proteomes" id="UP000823902"/>
    </source>
</evidence>
<name>A0A9D2Q7R3_9FIRM</name>
<sequence length="49" mass="5927">MRQRKKRILHKLCIDMERSEYTSFSMLARLKCESLWTSILTSRYTDSRG</sequence>